<evidence type="ECO:0000259" key="4">
    <source>
        <dbReference type="Pfam" id="PF01734"/>
    </source>
</evidence>
<dbReference type="AlphaFoldDB" id="A0AAU7W9U1"/>
<keyword evidence="3" id="KW-0812">Transmembrane</keyword>
<organism evidence="6">
    <name type="scientific">Agromyces sp. G08B096</name>
    <dbReference type="NCBI Taxonomy" id="3156399"/>
    <lineage>
        <taxon>Bacteria</taxon>
        <taxon>Bacillati</taxon>
        <taxon>Actinomycetota</taxon>
        <taxon>Actinomycetes</taxon>
        <taxon>Micrococcales</taxon>
        <taxon>Microbacteriaceae</taxon>
        <taxon>Agromyces</taxon>
    </lineage>
</organism>
<feature type="transmembrane region" description="Helical" evidence="3">
    <location>
        <begin position="1039"/>
        <end position="1057"/>
    </location>
</feature>
<feature type="transmembrane region" description="Helical" evidence="3">
    <location>
        <begin position="1016"/>
        <end position="1033"/>
    </location>
</feature>
<dbReference type="InterPro" id="IPR016035">
    <property type="entry name" value="Acyl_Trfase/lysoPLipase"/>
</dbReference>
<feature type="compositionally biased region" description="Low complexity" evidence="2">
    <location>
        <begin position="1"/>
        <end position="16"/>
    </location>
</feature>
<evidence type="ECO:0000313" key="6">
    <source>
        <dbReference type="EMBL" id="XBX83227.1"/>
    </source>
</evidence>
<feature type="transmembrane region" description="Helical" evidence="3">
    <location>
        <begin position="963"/>
        <end position="983"/>
    </location>
</feature>
<name>A0AAU7W9U1_9MICO</name>
<evidence type="ECO:0000256" key="2">
    <source>
        <dbReference type="SAM" id="MobiDB-lite"/>
    </source>
</evidence>
<sequence>MTLPADAADAAATADPGPDRRPPTVVSVPVGATLAASLPLGARPATGRTLRVALAMRGGVSLAVWIGGVAAELDLLRRIRLFEVGDETWALVPASRGAELTPAVERRVREYADLLDRAGYDRVEIDLLAGASAGGLNAVVYSVAQRAGVALDGLLRTWGRVGGFWGLLHEPGAWRPLALMRGEDYFRRNVREALEELHGSGAGHPDLVADYVSVDLSTTMIDAADQAEEDASEGRGHFRFVGSDTHHLDNLVPRRDALAYPGKAEDDAAQLDQLALAARSTSSLAGGFEPALIRSTEWPGPEDSDVPGDPLAAAGTPASATAVTATSVAERADLRFAFAAHRTRPAEPFRVIDGAVFDNVPIDRALRAAKLRPSDRLADRILVFLDPEPDPALGGPAPWDPDASRFFRAVGAMFAKSFRRESVAREASDLQRFNGQRAMEAGRRLAGASLVATAGAGAEDVARRRAAYVRSMGGDLGEHLADVLAQPSLWQLRSPSRRRRRYTPVDRTLLAGLDEAATARFAVIAGDRAGAALRSPLALADAANCVLAWTRELEQVPEVPGGRRGVALTDVRRDAYAALADASGSVDALTERVLLHVLRTLPAGRPPGPADFDAWIGVWLEASDAVDAEANWRALDRCLDVLCARTAEIDASIDAHDASVADRWRRSPWRALARSAAVPARAIDLAPLAYPLGVPASLSRVDYWTIGVDEPPAAPEEYTELLRDRFLTRLQTTLRTPRLDVDDAIAQLNAPDPAPLDRQTKLAGYGFGNFLGFLAKDWRVNDWWWGRLDGSAGIVRLLSARAGEAGAADADPAALAARIDRVQASVLEESDDAAYRRERLSPLTVDERATDAPPADAPVATSVAAAAAARRARLRAGTDTLWNLRPGYRFALASRAIRLVDRAAMPANRILAVALQTVFAVLRPLVVAVPAVADPPRLALVAGLTAGAAWLLTWSAFAPTTGSIVAAIVVASAGAVGLIAGVVRARTRWTRVERGLADGDRRSASAASRRASRWPAAKYAAVAAASLIPLAIAVARANLVMIVLCALVVAALVSVAVRAASGARPTTVAPRLVRTNLSVAVFVVLGGLLPLAQILWVEAPGSPSWLRSALAPPLEQDLAVLAVGGLLVAVALTADWLPVTFTRAARASSRWVDWFTVSVISTGAAWIAGALVVEVMALAGRPEQHGVGLAIVVFLIVWANGVWLLPEFRRAEFDVPDRDLVDRRPARR</sequence>
<feature type="transmembrane region" description="Helical" evidence="3">
    <location>
        <begin position="1151"/>
        <end position="1173"/>
    </location>
</feature>
<dbReference type="Pfam" id="PF01734">
    <property type="entry name" value="Patatin"/>
    <property type="match status" value="1"/>
</dbReference>
<feature type="transmembrane region" description="Helical" evidence="3">
    <location>
        <begin position="1077"/>
        <end position="1098"/>
    </location>
</feature>
<feature type="transmembrane region" description="Helical" evidence="3">
    <location>
        <begin position="910"/>
        <end position="931"/>
    </location>
</feature>
<dbReference type="GO" id="GO:0006629">
    <property type="term" value="P:lipid metabolic process"/>
    <property type="evidence" value="ECO:0007669"/>
    <property type="project" value="UniProtKB-KW"/>
</dbReference>
<feature type="domain" description="PNPLA" evidence="4">
    <location>
        <begin position="107"/>
        <end position="365"/>
    </location>
</feature>
<evidence type="ECO:0000256" key="3">
    <source>
        <dbReference type="SAM" id="Phobius"/>
    </source>
</evidence>
<keyword evidence="3" id="KW-0472">Membrane</keyword>
<dbReference type="InterPro" id="IPR002641">
    <property type="entry name" value="PNPLA_dom"/>
</dbReference>
<accession>A0AAU7W9U1</accession>
<gene>
    <name evidence="6" type="ORF">ABIQ69_04715</name>
</gene>
<proteinExistence type="predicted"/>
<dbReference type="RefSeq" id="WP_350349231.1">
    <property type="nucleotide sequence ID" value="NZ_CP158374.1"/>
</dbReference>
<feature type="transmembrane region" description="Helical" evidence="3">
    <location>
        <begin position="1185"/>
        <end position="1205"/>
    </location>
</feature>
<dbReference type="SUPFAM" id="SSF52151">
    <property type="entry name" value="FabD/lysophospholipase-like"/>
    <property type="match status" value="1"/>
</dbReference>
<keyword evidence="3" id="KW-1133">Transmembrane helix</keyword>
<feature type="domain" description="DUF3376" evidence="5">
    <location>
        <begin position="753"/>
        <end position="800"/>
    </location>
</feature>
<dbReference type="EMBL" id="CP158374">
    <property type="protein sequence ID" value="XBX83227.1"/>
    <property type="molecule type" value="Genomic_DNA"/>
</dbReference>
<evidence type="ECO:0000259" key="5">
    <source>
        <dbReference type="Pfam" id="PF11856"/>
    </source>
</evidence>
<protein>
    <submittedName>
        <fullName evidence="6">DUF3376 domain-containing protein</fullName>
    </submittedName>
</protein>
<feature type="transmembrane region" description="Helical" evidence="3">
    <location>
        <begin position="938"/>
        <end position="957"/>
    </location>
</feature>
<dbReference type="InterPro" id="IPR024282">
    <property type="entry name" value="DUF3376"/>
</dbReference>
<dbReference type="Pfam" id="PF11856">
    <property type="entry name" value="DUF3376"/>
    <property type="match status" value="1"/>
</dbReference>
<evidence type="ECO:0000256" key="1">
    <source>
        <dbReference type="ARBA" id="ARBA00023098"/>
    </source>
</evidence>
<feature type="region of interest" description="Disordered" evidence="2">
    <location>
        <begin position="295"/>
        <end position="316"/>
    </location>
</feature>
<feature type="transmembrane region" description="Helical" evidence="3">
    <location>
        <begin position="1118"/>
        <end position="1139"/>
    </location>
</feature>
<reference evidence="6" key="1">
    <citation type="submission" date="2024-05" db="EMBL/GenBank/DDBJ databases">
        <authorList>
            <person name="Yu L."/>
        </authorList>
    </citation>
    <scope>NUCLEOTIDE SEQUENCE</scope>
    <source>
        <strain evidence="6">G08B096</strain>
    </source>
</reference>
<feature type="region of interest" description="Disordered" evidence="2">
    <location>
        <begin position="1"/>
        <end position="23"/>
    </location>
</feature>
<keyword evidence="1" id="KW-0443">Lipid metabolism</keyword>